<sequence length="104" mass="11762">MFKDRISIDEKTRTVSRITTYDAVPLMTEAHFEKINGNNGFSKGRTQRVIGEIPLAEYLEMQRVANERDEPLTGTQLKEFLRQNPGYMTVNGLDTGASGKIIIK</sequence>
<protein>
    <submittedName>
        <fullName evidence="1">Uncharacterized protein</fullName>
    </submittedName>
</protein>
<gene>
    <name evidence="1" type="ORF">SAMN06295933_0295</name>
</gene>
<dbReference type="EMBL" id="FWZU01000001">
    <property type="protein sequence ID" value="SME89409.1"/>
    <property type="molecule type" value="Genomic_DNA"/>
</dbReference>
<name>A0A1X7C3M3_9BACT</name>
<dbReference type="Proteomes" id="UP000192906">
    <property type="component" value="Unassembled WGS sequence"/>
</dbReference>
<keyword evidence="2" id="KW-1185">Reference proteome</keyword>
<reference evidence="2" key="1">
    <citation type="submission" date="2017-04" db="EMBL/GenBank/DDBJ databases">
        <authorList>
            <person name="Varghese N."/>
            <person name="Submissions S."/>
        </authorList>
    </citation>
    <scope>NUCLEOTIDE SEQUENCE [LARGE SCALE GENOMIC DNA]</scope>
    <source>
        <strain evidence="2">K3S</strain>
    </source>
</reference>
<evidence type="ECO:0000313" key="1">
    <source>
        <dbReference type="EMBL" id="SME89409.1"/>
    </source>
</evidence>
<proteinExistence type="predicted"/>
<dbReference type="STRING" id="1519643.SAMN06295933_0295"/>
<accession>A0A1X7C3M3</accession>
<organism evidence="1 2">
    <name type="scientific">Desulfovibrio gilichinskyi</name>
    <dbReference type="NCBI Taxonomy" id="1519643"/>
    <lineage>
        <taxon>Bacteria</taxon>
        <taxon>Pseudomonadati</taxon>
        <taxon>Thermodesulfobacteriota</taxon>
        <taxon>Desulfovibrionia</taxon>
        <taxon>Desulfovibrionales</taxon>
        <taxon>Desulfovibrionaceae</taxon>
        <taxon>Desulfovibrio</taxon>
    </lineage>
</organism>
<dbReference type="RefSeq" id="WP_085097258.1">
    <property type="nucleotide sequence ID" value="NZ_FWZU01000001.1"/>
</dbReference>
<evidence type="ECO:0000313" key="2">
    <source>
        <dbReference type="Proteomes" id="UP000192906"/>
    </source>
</evidence>
<dbReference type="AlphaFoldDB" id="A0A1X7C3M3"/>